<keyword evidence="3 10" id="KW-0812">Transmembrane</keyword>
<sequence>MRFLDLLVVALMPVLKVLLVTAVGLFLSIEKINLLGPEVSDYLNKIVFYLFNPALLVSNLAQTITYESLVTLWFMPLNVLLTFLVGSALGWILIKITKTPKQLQGAVIGCCSTGNLGKLPLIVIPALCEESNSPFSNTSTCSRNAQAYASLSLAIAAICTWSYTYSLVSAYAITNTEQSSIQSSQAASEPSSDSCTEPLLMPSYSNGSGKLELPLTNLQEMRKIPLREKIVSRLKKVFSPSVIGAIVGLIIGVVSPLRKVVIGNNAPLRVLDSSAALIGQATIPVMTLIMGANLLQGLKRSEMNLSAILGVVAVRNVCLPLLGIGVVKAADHFGMVGSDSLYQFVLMFQYAVPPAVNVGTIAQLFQSGQGETSIILFWTYAVASISLTLWSTLFMSLVT</sequence>
<dbReference type="PANTHER" id="PTHR31651:SF39">
    <property type="entry name" value="AUXIN EFFLUX CARRIER FAMILY PROTEIN ISOFORM 2"/>
    <property type="match status" value="1"/>
</dbReference>
<evidence type="ECO:0000256" key="8">
    <source>
        <dbReference type="ARBA" id="ARBA00025100"/>
    </source>
</evidence>
<keyword evidence="12" id="KW-1185">Reference proteome</keyword>
<proteinExistence type="inferred from homology"/>
<feature type="transmembrane region" description="Helical" evidence="10">
    <location>
        <begin position="147"/>
        <end position="173"/>
    </location>
</feature>
<dbReference type="Proteomes" id="UP001165190">
    <property type="component" value="Unassembled WGS sequence"/>
</dbReference>
<dbReference type="Pfam" id="PF03547">
    <property type="entry name" value="Mem_trans"/>
    <property type="match status" value="1"/>
</dbReference>
<dbReference type="AlphaFoldDB" id="A0A9W7I7T1"/>
<reference evidence="11" key="1">
    <citation type="submission" date="2023-05" db="EMBL/GenBank/DDBJ databases">
        <title>Genome and transcriptome analyses reveal genes involved in the formation of fine ridges on petal epidermal cells in Hibiscus trionum.</title>
        <authorList>
            <person name="Koshimizu S."/>
            <person name="Masuda S."/>
            <person name="Ishii T."/>
            <person name="Shirasu K."/>
            <person name="Hoshino A."/>
            <person name="Arita M."/>
        </authorList>
    </citation>
    <scope>NUCLEOTIDE SEQUENCE</scope>
    <source>
        <strain evidence="11">Hamamatsu line</strain>
    </source>
</reference>
<comment type="subcellular location">
    <subcellularLocation>
        <location evidence="1">Endoplasmic reticulum membrane</location>
        <topology evidence="1">Multi-pass membrane protein</topology>
    </subcellularLocation>
</comment>
<dbReference type="OrthoDB" id="191139at2759"/>
<evidence type="ECO:0000256" key="5">
    <source>
        <dbReference type="ARBA" id="ARBA00022989"/>
    </source>
</evidence>
<feature type="transmembrane region" description="Helical" evidence="10">
    <location>
        <begin position="377"/>
        <end position="398"/>
    </location>
</feature>
<evidence type="ECO:0000256" key="10">
    <source>
        <dbReference type="SAM" id="Phobius"/>
    </source>
</evidence>
<evidence type="ECO:0000256" key="4">
    <source>
        <dbReference type="ARBA" id="ARBA00022824"/>
    </source>
</evidence>
<name>A0A9W7I7T1_HIBTR</name>
<protein>
    <submittedName>
        <fullName evidence="11">PIN-LIKES 1</fullName>
    </submittedName>
</protein>
<comment type="similarity">
    <text evidence="9">Belongs to the auxin efflux carrier (TC 2.A.69.2) family.</text>
</comment>
<accession>A0A9W7I7T1</accession>
<keyword evidence="2" id="KW-0813">Transport</keyword>
<dbReference type="PANTHER" id="PTHR31651">
    <property type="match status" value="1"/>
</dbReference>
<organism evidence="11 12">
    <name type="scientific">Hibiscus trionum</name>
    <name type="common">Flower of an hour</name>
    <dbReference type="NCBI Taxonomy" id="183268"/>
    <lineage>
        <taxon>Eukaryota</taxon>
        <taxon>Viridiplantae</taxon>
        <taxon>Streptophyta</taxon>
        <taxon>Embryophyta</taxon>
        <taxon>Tracheophyta</taxon>
        <taxon>Spermatophyta</taxon>
        <taxon>Magnoliopsida</taxon>
        <taxon>eudicotyledons</taxon>
        <taxon>Gunneridae</taxon>
        <taxon>Pentapetalae</taxon>
        <taxon>rosids</taxon>
        <taxon>malvids</taxon>
        <taxon>Malvales</taxon>
        <taxon>Malvaceae</taxon>
        <taxon>Malvoideae</taxon>
        <taxon>Hibiscus</taxon>
    </lineage>
</organism>
<evidence type="ECO:0000256" key="1">
    <source>
        <dbReference type="ARBA" id="ARBA00004477"/>
    </source>
</evidence>
<evidence type="ECO:0000313" key="11">
    <source>
        <dbReference type="EMBL" id="GMI90382.1"/>
    </source>
</evidence>
<comment type="function">
    <text evidence="8">Involved in cellular auxin homeostasis by regulating auxin metabolism. Regulates intracellular auxin accumulation at the endoplasmic reticulum and thus auxin availability for nuclear auxin signaling.</text>
</comment>
<dbReference type="GO" id="GO:0080162">
    <property type="term" value="P:endoplasmic reticulum to cytosol auxin transport"/>
    <property type="evidence" value="ECO:0007669"/>
    <property type="project" value="InterPro"/>
</dbReference>
<dbReference type="GO" id="GO:0005789">
    <property type="term" value="C:endoplasmic reticulum membrane"/>
    <property type="evidence" value="ECO:0007669"/>
    <property type="project" value="UniProtKB-SubCell"/>
</dbReference>
<feature type="transmembrane region" description="Helical" evidence="10">
    <location>
        <begin position="347"/>
        <end position="365"/>
    </location>
</feature>
<gene>
    <name evidence="11" type="ORF">HRI_002707500</name>
</gene>
<evidence type="ECO:0000256" key="3">
    <source>
        <dbReference type="ARBA" id="ARBA00022692"/>
    </source>
</evidence>
<evidence type="ECO:0000256" key="6">
    <source>
        <dbReference type="ARBA" id="ARBA00023136"/>
    </source>
</evidence>
<evidence type="ECO:0000256" key="9">
    <source>
        <dbReference type="ARBA" id="ARBA00025752"/>
    </source>
</evidence>
<feature type="transmembrane region" description="Helical" evidence="10">
    <location>
        <begin position="72"/>
        <end position="94"/>
    </location>
</feature>
<evidence type="ECO:0000256" key="7">
    <source>
        <dbReference type="ARBA" id="ARBA00023294"/>
    </source>
</evidence>
<feature type="transmembrane region" description="Helical" evidence="10">
    <location>
        <begin position="277"/>
        <end position="295"/>
    </location>
</feature>
<keyword evidence="4" id="KW-0256">Endoplasmic reticulum</keyword>
<keyword evidence="7" id="KW-0927">Auxin signaling pathway</keyword>
<dbReference type="InterPro" id="IPR004776">
    <property type="entry name" value="Mem_transp_PIN-like"/>
</dbReference>
<dbReference type="GO" id="GO:0009734">
    <property type="term" value="P:auxin-activated signaling pathway"/>
    <property type="evidence" value="ECO:0007669"/>
    <property type="project" value="UniProtKB-KW"/>
</dbReference>
<evidence type="ECO:0000256" key="2">
    <source>
        <dbReference type="ARBA" id="ARBA00022448"/>
    </source>
</evidence>
<keyword evidence="5 10" id="KW-1133">Transmembrane helix</keyword>
<comment type="caution">
    <text evidence="11">The sequence shown here is derived from an EMBL/GenBank/DDBJ whole genome shotgun (WGS) entry which is preliminary data.</text>
</comment>
<feature type="transmembrane region" description="Helical" evidence="10">
    <location>
        <begin position="6"/>
        <end position="27"/>
    </location>
</feature>
<keyword evidence="6 10" id="KW-0472">Membrane</keyword>
<dbReference type="InterPro" id="IPR045033">
    <property type="entry name" value="PILS1/3/4/5/7"/>
</dbReference>
<evidence type="ECO:0000313" key="12">
    <source>
        <dbReference type="Proteomes" id="UP001165190"/>
    </source>
</evidence>
<dbReference type="EMBL" id="BSYR01000024">
    <property type="protein sequence ID" value="GMI90382.1"/>
    <property type="molecule type" value="Genomic_DNA"/>
</dbReference>
<feature type="transmembrane region" description="Helical" evidence="10">
    <location>
        <begin position="307"/>
        <end position="327"/>
    </location>
</feature>
<feature type="transmembrane region" description="Helical" evidence="10">
    <location>
        <begin position="106"/>
        <end position="127"/>
    </location>
</feature>
<feature type="transmembrane region" description="Helical" evidence="10">
    <location>
        <begin position="237"/>
        <end position="257"/>
    </location>
</feature>